<dbReference type="OrthoDB" id="8936366at2759"/>
<protein>
    <submittedName>
        <fullName evidence="2">Uncharacterized protein</fullName>
    </submittedName>
</protein>
<dbReference type="EMBL" id="JAINUF010000001">
    <property type="protein sequence ID" value="KAJ8379880.1"/>
    <property type="molecule type" value="Genomic_DNA"/>
</dbReference>
<name>A0A9Q1G970_SYNKA</name>
<keyword evidence="3" id="KW-1185">Reference proteome</keyword>
<dbReference type="AlphaFoldDB" id="A0A9Q1G970"/>
<reference evidence="2" key="1">
    <citation type="journal article" date="2023" name="Science">
        <title>Genome structures resolve the early diversification of teleost fishes.</title>
        <authorList>
            <person name="Parey E."/>
            <person name="Louis A."/>
            <person name="Montfort J."/>
            <person name="Bouchez O."/>
            <person name="Roques C."/>
            <person name="Iampietro C."/>
            <person name="Lluch J."/>
            <person name="Castinel A."/>
            <person name="Donnadieu C."/>
            <person name="Desvignes T."/>
            <person name="Floi Bucao C."/>
            <person name="Jouanno E."/>
            <person name="Wen M."/>
            <person name="Mejri S."/>
            <person name="Dirks R."/>
            <person name="Jansen H."/>
            <person name="Henkel C."/>
            <person name="Chen W.J."/>
            <person name="Zahm M."/>
            <person name="Cabau C."/>
            <person name="Klopp C."/>
            <person name="Thompson A.W."/>
            <person name="Robinson-Rechavi M."/>
            <person name="Braasch I."/>
            <person name="Lecointre G."/>
            <person name="Bobe J."/>
            <person name="Postlethwait J.H."/>
            <person name="Berthelot C."/>
            <person name="Roest Crollius H."/>
            <person name="Guiguen Y."/>
        </authorList>
    </citation>
    <scope>NUCLEOTIDE SEQUENCE</scope>
    <source>
        <strain evidence="2">WJC10195</strain>
    </source>
</reference>
<accession>A0A9Q1G970</accession>
<evidence type="ECO:0000256" key="1">
    <source>
        <dbReference type="SAM" id="MobiDB-lite"/>
    </source>
</evidence>
<evidence type="ECO:0000313" key="2">
    <source>
        <dbReference type="EMBL" id="KAJ8379880.1"/>
    </source>
</evidence>
<sequence>MADGFSQIQQNHTMTPHIPHTEPIATLSSFKTLKDTDVLQLVMHYRTTTYPLDPIPSAVLQSISEQPA</sequence>
<organism evidence="2 3">
    <name type="scientific">Synaphobranchus kaupii</name>
    <name type="common">Kaup's arrowtooth eel</name>
    <dbReference type="NCBI Taxonomy" id="118154"/>
    <lineage>
        <taxon>Eukaryota</taxon>
        <taxon>Metazoa</taxon>
        <taxon>Chordata</taxon>
        <taxon>Craniata</taxon>
        <taxon>Vertebrata</taxon>
        <taxon>Euteleostomi</taxon>
        <taxon>Actinopterygii</taxon>
        <taxon>Neopterygii</taxon>
        <taxon>Teleostei</taxon>
        <taxon>Anguilliformes</taxon>
        <taxon>Synaphobranchidae</taxon>
        <taxon>Synaphobranchus</taxon>
    </lineage>
</organism>
<dbReference type="Proteomes" id="UP001152622">
    <property type="component" value="Chromosome 1"/>
</dbReference>
<proteinExistence type="predicted"/>
<comment type="caution">
    <text evidence="2">The sequence shown here is derived from an EMBL/GenBank/DDBJ whole genome shotgun (WGS) entry which is preliminary data.</text>
</comment>
<gene>
    <name evidence="2" type="ORF">SKAU_G00006580</name>
</gene>
<feature type="region of interest" description="Disordered" evidence="1">
    <location>
        <begin position="1"/>
        <end position="21"/>
    </location>
</feature>
<feature type="compositionally biased region" description="Polar residues" evidence="1">
    <location>
        <begin position="1"/>
        <end position="14"/>
    </location>
</feature>
<evidence type="ECO:0000313" key="3">
    <source>
        <dbReference type="Proteomes" id="UP001152622"/>
    </source>
</evidence>